<dbReference type="InterPro" id="IPR011335">
    <property type="entry name" value="Restrct_endonuc-II-like"/>
</dbReference>
<name>A0ABR8SDU4_9BURK</name>
<dbReference type="CDD" id="cd22345">
    <property type="entry name" value="PDDEXK_nuclease"/>
    <property type="match status" value="1"/>
</dbReference>
<keyword evidence="3" id="KW-1185">Reference proteome</keyword>
<feature type="domain" description="Type II restriction endonuclease EcoO109IR" evidence="1">
    <location>
        <begin position="7"/>
        <end position="198"/>
    </location>
</feature>
<proteinExistence type="predicted"/>
<evidence type="ECO:0000313" key="2">
    <source>
        <dbReference type="EMBL" id="MBD7961656.1"/>
    </source>
</evidence>
<protein>
    <submittedName>
        <fullName evidence="2">Cytoplasmic protein</fullName>
    </submittedName>
</protein>
<accession>A0ABR8SDU4</accession>
<organism evidence="2 3">
    <name type="scientific">Comamonas avium</name>
    <dbReference type="NCBI Taxonomy" id="2762231"/>
    <lineage>
        <taxon>Bacteria</taxon>
        <taxon>Pseudomonadati</taxon>
        <taxon>Pseudomonadota</taxon>
        <taxon>Betaproteobacteria</taxon>
        <taxon>Burkholderiales</taxon>
        <taxon>Comamonadaceae</taxon>
        <taxon>Comamonas</taxon>
    </lineage>
</organism>
<sequence>MIEEVKLQEKVAELLDIFFSKRKESLQNLKLIQTLSRKNPYLYRASGVADASEIVEEILRAHVSSSDETLFGNVFFEPLAEWSAKHANPDATVMTSDGEGVDVTMQIPGEGVVRPIAVKSGVNVFNAASKKKQGENFASLNKRLSKLALRFDPVVGYCYGRKKQTERSKATFREVAGQEFWAMLTGDNQYYIKIATCMLDTPVDRRPEFQQAFDEAKNRFVLEFLKEFSNDNGSINWDKLIAFNSAAEKPKLTSVAKKKAVPTLR</sequence>
<gene>
    <name evidence="2" type="ORF">H9646_14370</name>
</gene>
<dbReference type="SUPFAM" id="SSF52980">
    <property type="entry name" value="Restriction endonuclease-like"/>
    <property type="match status" value="1"/>
</dbReference>
<dbReference type="InterPro" id="IPR032793">
    <property type="entry name" value="RE_EcoO109IR"/>
</dbReference>
<dbReference type="Proteomes" id="UP000634919">
    <property type="component" value="Unassembled WGS sequence"/>
</dbReference>
<comment type="caution">
    <text evidence="2">The sequence shown here is derived from an EMBL/GenBank/DDBJ whole genome shotgun (WGS) entry which is preliminary data.</text>
</comment>
<dbReference type="Pfam" id="PF14511">
    <property type="entry name" value="RE_EcoO109I"/>
    <property type="match status" value="1"/>
</dbReference>
<dbReference type="EMBL" id="JACSQK010000007">
    <property type="protein sequence ID" value="MBD7961656.1"/>
    <property type="molecule type" value="Genomic_DNA"/>
</dbReference>
<evidence type="ECO:0000313" key="3">
    <source>
        <dbReference type="Proteomes" id="UP000634919"/>
    </source>
</evidence>
<reference evidence="2 3" key="1">
    <citation type="submission" date="2020-08" db="EMBL/GenBank/DDBJ databases">
        <title>A Genomic Blueprint of the Chicken Gut Microbiome.</title>
        <authorList>
            <person name="Gilroy R."/>
            <person name="Ravi A."/>
            <person name="Getino M."/>
            <person name="Pursley I."/>
            <person name="Horton D.L."/>
            <person name="Alikhan N.-F."/>
            <person name="Baker D."/>
            <person name="Gharbi K."/>
            <person name="Hall N."/>
            <person name="Watson M."/>
            <person name="Adriaenssens E.M."/>
            <person name="Foster-Nyarko E."/>
            <person name="Jarju S."/>
            <person name="Secka A."/>
            <person name="Antonio M."/>
            <person name="Oren A."/>
            <person name="Chaudhuri R."/>
            <person name="La Ragione R.M."/>
            <person name="Hildebrand F."/>
            <person name="Pallen M.J."/>
        </authorList>
    </citation>
    <scope>NUCLEOTIDE SEQUENCE [LARGE SCALE GENOMIC DNA]</scope>
    <source>
        <strain evidence="2 3">Sa2CVA6</strain>
    </source>
</reference>
<evidence type="ECO:0000259" key="1">
    <source>
        <dbReference type="Pfam" id="PF14511"/>
    </source>
</evidence>
<dbReference type="RefSeq" id="WP_191724078.1">
    <property type="nucleotide sequence ID" value="NZ_JACSQK010000007.1"/>
</dbReference>